<dbReference type="KEGG" id="llu:AKJ09_04833"/>
<reference evidence="1 2" key="1">
    <citation type="submission" date="2015-08" db="EMBL/GenBank/DDBJ databases">
        <authorList>
            <person name="Babu N.S."/>
            <person name="Beckwith C.J."/>
            <person name="Beseler K.G."/>
            <person name="Brison A."/>
            <person name="Carone J.V."/>
            <person name="Caskin T.P."/>
            <person name="Diamond M."/>
            <person name="Durham M.E."/>
            <person name="Foxe J.M."/>
            <person name="Go M."/>
            <person name="Henderson B.A."/>
            <person name="Jones I.B."/>
            <person name="McGettigan J.A."/>
            <person name="Micheletti S.J."/>
            <person name="Nasrallah M.E."/>
            <person name="Ortiz D."/>
            <person name="Piller C.R."/>
            <person name="Privatt S.R."/>
            <person name="Schneider S.L."/>
            <person name="Sharp S."/>
            <person name="Smith T.C."/>
            <person name="Stanton J.D."/>
            <person name="Ullery H.E."/>
            <person name="Wilson R.J."/>
            <person name="Serrano M.G."/>
            <person name="Buck G."/>
            <person name="Lee V."/>
            <person name="Wang Y."/>
            <person name="Carvalho R."/>
            <person name="Voegtly L."/>
            <person name="Shi R."/>
            <person name="Duckworth R."/>
            <person name="Johnson A."/>
            <person name="Loviza R."/>
            <person name="Walstead R."/>
            <person name="Shah Z."/>
            <person name="Kiflezghi M."/>
            <person name="Wade K."/>
            <person name="Ball S.L."/>
            <person name="Bradley K.W."/>
            <person name="Asai D.J."/>
            <person name="Bowman C.A."/>
            <person name="Russell D.A."/>
            <person name="Pope W.H."/>
            <person name="Jacobs-Sera D."/>
            <person name="Hendrix R.W."/>
            <person name="Hatfull G.F."/>
        </authorList>
    </citation>
    <scope>NUCLEOTIDE SEQUENCE [LARGE SCALE GENOMIC DNA]</scope>
    <source>
        <strain evidence="1 2">DSM 27648</strain>
    </source>
</reference>
<name>A0A0K1PYE8_9BACT</name>
<dbReference type="AlphaFoldDB" id="A0A0K1PYE8"/>
<sequence length="48" mass="5422">MEALEESGDMRRIRYLRGVRVDAWVSSRDLDEGLGFDCDDCDGEGIGR</sequence>
<organism evidence="1 2">
    <name type="scientific">Labilithrix luteola</name>
    <dbReference type="NCBI Taxonomy" id="1391654"/>
    <lineage>
        <taxon>Bacteria</taxon>
        <taxon>Pseudomonadati</taxon>
        <taxon>Myxococcota</taxon>
        <taxon>Polyangia</taxon>
        <taxon>Polyangiales</taxon>
        <taxon>Labilitrichaceae</taxon>
        <taxon>Labilithrix</taxon>
    </lineage>
</organism>
<proteinExistence type="predicted"/>
<dbReference type="Proteomes" id="UP000064967">
    <property type="component" value="Chromosome"/>
</dbReference>
<evidence type="ECO:0000313" key="1">
    <source>
        <dbReference type="EMBL" id="AKU98169.1"/>
    </source>
</evidence>
<accession>A0A0K1PYE8</accession>
<gene>
    <name evidence="1" type="ORF">AKJ09_04833</name>
</gene>
<dbReference type="EMBL" id="CP012333">
    <property type="protein sequence ID" value="AKU98169.1"/>
    <property type="molecule type" value="Genomic_DNA"/>
</dbReference>
<dbReference type="STRING" id="1391654.AKJ09_04833"/>
<protein>
    <submittedName>
        <fullName evidence="1">Uncharacterized protein</fullName>
    </submittedName>
</protein>
<keyword evidence="2" id="KW-1185">Reference proteome</keyword>
<evidence type="ECO:0000313" key="2">
    <source>
        <dbReference type="Proteomes" id="UP000064967"/>
    </source>
</evidence>